<comment type="catalytic activity">
    <reaction evidence="1">
        <text>Hydrolysis of terminal non-reducing alpha-L-rhamnose residues in alpha-L-rhamnosides.</text>
        <dbReference type="EC" id="3.2.1.40"/>
    </reaction>
</comment>
<evidence type="ECO:0000313" key="9">
    <source>
        <dbReference type="Proteomes" id="UP000255355"/>
    </source>
</evidence>
<dbReference type="Pfam" id="PF17389">
    <property type="entry name" value="Bac_rhamnosid6H"/>
    <property type="match status" value="1"/>
</dbReference>
<dbReference type="Gene3D" id="2.60.120.260">
    <property type="entry name" value="Galactose-binding domain-like"/>
    <property type="match status" value="2"/>
</dbReference>
<dbReference type="EC" id="3.2.1.40" evidence="2"/>
<evidence type="ECO:0000259" key="5">
    <source>
        <dbReference type="Pfam" id="PF08531"/>
    </source>
</evidence>
<gene>
    <name evidence="8" type="ORF">DFR68_1165</name>
</gene>
<keyword evidence="3" id="KW-0378">Hydrolase</keyword>
<evidence type="ECO:0000259" key="4">
    <source>
        <dbReference type="Pfam" id="PF05592"/>
    </source>
</evidence>
<dbReference type="InterPro" id="IPR035396">
    <property type="entry name" value="Bac_rhamnosid6H"/>
</dbReference>
<dbReference type="PANTHER" id="PTHR33307">
    <property type="entry name" value="ALPHA-RHAMNOSIDASE (EUROFUNG)"/>
    <property type="match status" value="1"/>
</dbReference>
<name>A0A370GMU3_9NOCA</name>
<feature type="domain" description="Alpha-L-rhamnosidase six-hairpin glycosidase" evidence="6">
    <location>
        <begin position="428"/>
        <end position="798"/>
    </location>
</feature>
<dbReference type="Gene3D" id="2.60.40.10">
    <property type="entry name" value="Immunoglobulins"/>
    <property type="match status" value="1"/>
</dbReference>
<dbReference type="PIRSF" id="PIRSF010631">
    <property type="entry name" value="A-rhamnsds"/>
    <property type="match status" value="1"/>
</dbReference>
<evidence type="ECO:0000313" key="8">
    <source>
        <dbReference type="EMBL" id="RDI44619.1"/>
    </source>
</evidence>
<sequence>MSWEPQVTDLRVDNLVEPLGLGNFRPEFSWRVTGSIGQIAAEVEVGPSAEFAAGTRCWTSGKVVGTRPFGLRYAGPPLPARQQMYWRVRVWRADGTETGWSAPTRFETGMGAAQWCARWITGPDVTAPATLYLRTELSLPGRVVRARAYASALGWYRLVINGLDLTAPALVPRWTPFQDYVEYQTYDATAALRPGANVVGIVVSEGRFRGKLGGLSRPARYGDQLAAIAHLDIELADGQQITIGTDESWTTARGPIRWSDPKHGERVDLRIPDPLCAPPADALPGGAVARVLAPHRRRLIAEEVERVTEVARLPATVSRTRAGVVLVDFGQNFSGVVSILLNGAAGDRIVLSYSEVLTPAGELDTTYLGDRDPARWFQRDEIILAGAPVRYRPAFTIHGFRYLAVEGLSGELCAADVEGIVLSTALTETGRFSCSNPVLERLHANVEWSMLSNFTDTPSDCPTRERSGWTGDIQVFASTAAILAGVRPYLRRYLGNLAAEQLPDGRVPVVIPSESAPDRIGLPERLFRVLSSSTGWGDASVILPWTLYWYYGDEDILGRQYISAQAWVDHLTRRAATRRGLARRLRCGVGAQEQFILDSGFHFGEWLRPGEALTAQLRDAVFAPRPAVATAYLAHSTRLLSRIADVLGEAGDAERYTLLADRIRDAWNAAFVRVEGARIGDDNQDDYVRALAFELLPPDRRAAAVARLVELIEAADGHLGTGFLSTAMLLPTLSRNGRSDIAYRVLHQTSAPSWRAQIQRGATTIWETWEGYDPAGKARRSHNHYALGAVAAWLHEDVAGLRPAAPGYARIRIDPTVGGELTWASSVLDTPYGRASSTWRIDQSGLDLAVEVPPGTIAEVVLPTGGMAEVGGGAHEWHWPPTP</sequence>
<dbReference type="Pfam" id="PF17390">
    <property type="entry name" value="Bac_rhamnosid_C"/>
    <property type="match status" value="1"/>
</dbReference>
<evidence type="ECO:0000259" key="7">
    <source>
        <dbReference type="Pfam" id="PF17390"/>
    </source>
</evidence>
<evidence type="ECO:0000256" key="3">
    <source>
        <dbReference type="ARBA" id="ARBA00022801"/>
    </source>
</evidence>
<dbReference type="Pfam" id="PF08531">
    <property type="entry name" value="Bac_rhamnosid_N"/>
    <property type="match status" value="1"/>
</dbReference>
<dbReference type="InterPro" id="IPR016007">
    <property type="entry name" value="Alpha_rhamnosid"/>
</dbReference>
<dbReference type="Proteomes" id="UP000255355">
    <property type="component" value="Unassembled WGS sequence"/>
</dbReference>
<comment type="caution">
    <text evidence="8">The sequence shown here is derived from an EMBL/GenBank/DDBJ whole genome shotgun (WGS) entry which is preliminary data.</text>
</comment>
<evidence type="ECO:0000256" key="2">
    <source>
        <dbReference type="ARBA" id="ARBA00012652"/>
    </source>
</evidence>
<dbReference type="STRING" id="1210089.GCA_001613165_07804"/>
<accession>A0A370GMU3</accession>
<evidence type="ECO:0000256" key="1">
    <source>
        <dbReference type="ARBA" id="ARBA00001445"/>
    </source>
</evidence>
<proteinExistence type="predicted"/>
<feature type="domain" description="Alpha-L-rhamnosidase concanavalin-like" evidence="4">
    <location>
        <begin position="319"/>
        <end position="422"/>
    </location>
</feature>
<organism evidence="8 9">
    <name type="scientific">Nocardia mexicana</name>
    <dbReference type="NCBI Taxonomy" id="279262"/>
    <lineage>
        <taxon>Bacteria</taxon>
        <taxon>Bacillati</taxon>
        <taxon>Actinomycetota</taxon>
        <taxon>Actinomycetes</taxon>
        <taxon>Mycobacteriales</taxon>
        <taxon>Nocardiaceae</taxon>
        <taxon>Nocardia</taxon>
    </lineage>
</organism>
<dbReference type="InterPro" id="IPR012341">
    <property type="entry name" value="6hp_glycosidase-like_sf"/>
</dbReference>
<evidence type="ECO:0000259" key="6">
    <source>
        <dbReference type="Pfam" id="PF17389"/>
    </source>
</evidence>
<dbReference type="InterPro" id="IPR008902">
    <property type="entry name" value="Rhamnosid_concanavalin"/>
</dbReference>
<dbReference type="Pfam" id="PF05592">
    <property type="entry name" value="Bac_rhamnosid"/>
    <property type="match status" value="1"/>
</dbReference>
<dbReference type="Pfam" id="PF25788">
    <property type="entry name" value="Ig_Rha78A_N"/>
    <property type="match status" value="1"/>
</dbReference>
<dbReference type="GO" id="GO:0030596">
    <property type="term" value="F:alpha-L-rhamnosidase activity"/>
    <property type="evidence" value="ECO:0007669"/>
    <property type="project" value="UniProtKB-EC"/>
</dbReference>
<dbReference type="InterPro" id="IPR013737">
    <property type="entry name" value="Bac_rhamnosid_N"/>
</dbReference>
<dbReference type="PANTHER" id="PTHR33307:SF6">
    <property type="entry name" value="ALPHA-RHAMNOSIDASE (EUROFUNG)-RELATED"/>
    <property type="match status" value="1"/>
</dbReference>
<dbReference type="EMBL" id="QQAZ01000016">
    <property type="protein sequence ID" value="RDI44619.1"/>
    <property type="molecule type" value="Genomic_DNA"/>
</dbReference>
<dbReference type="InterPro" id="IPR008928">
    <property type="entry name" value="6-hairpin_glycosidase_sf"/>
</dbReference>
<dbReference type="Gene3D" id="1.50.10.10">
    <property type="match status" value="1"/>
</dbReference>
<dbReference type="Gene3D" id="2.60.420.10">
    <property type="entry name" value="Maltose phosphorylase, domain 3"/>
    <property type="match status" value="1"/>
</dbReference>
<dbReference type="AlphaFoldDB" id="A0A370GMU3"/>
<keyword evidence="9" id="KW-1185">Reference proteome</keyword>
<feature type="domain" description="Alpha-L-rhamnosidase C-terminal" evidence="7">
    <location>
        <begin position="800"/>
        <end position="870"/>
    </location>
</feature>
<dbReference type="RefSeq" id="WP_068032322.1">
    <property type="nucleotide sequence ID" value="NZ_QQAZ01000016.1"/>
</dbReference>
<dbReference type="GO" id="GO:0005975">
    <property type="term" value="P:carbohydrate metabolic process"/>
    <property type="evidence" value="ECO:0007669"/>
    <property type="project" value="InterPro"/>
</dbReference>
<dbReference type="InterPro" id="IPR013783">
    <property type="entry name" value="Ig-like_fold"/>
</dbReference>
<protein>
    <recommendedName>
        <fullName evidence="2">alpha-L-rhamnosidase</fullName>
        <ecNumber evidence="2">3.2.1.40</ecNumber>
    </recommendedName>
</protein>
<dbReference type="OrthoDB" id="9761045at2"/>
<dbReference type="SUPFAM" id="SSF48208">
    <property type="entry name" value="Six-hairpin glycosidases"/>
    <property type="match status" value="1"/>
</dbReference>
<feature type="domain" description="Bacterial alpha-L-rhamnosidase N-terminal" evidence="5">
    <location>
        <begin position="142"/>
        <end position="271"/>
    </location>
</feature>
<dbReference type="InterPro" id="IPR035398">
    <property type="entry name" value="Bac_rhamnosid_C"/>
</dbReference>
<reference evidence="8 9" key="1">
    <citation type="submission" date="2018-07" db="EMBL/GenBank/DDBJ databases">
        <title>Genomic Encyclopedia of Type Strains, Phase IV (KMG-IV): sequencing the most valuable type-strain genomes for metagenomic binning, comparative biology and taxonomic classification.</title>
        <authorList>
            <person name="Goeker M."/>
        </authorList>
    </citation>
    <scope>NUCLEOTIDE SEQUENCE [LARGE SCALE GENOMIC DNA]</scope>
    <source>
        <strain evidence="8 9">DSM 44952</strain>
    </source>
</reference>